<name>A0AAV1TTQ0_9STRA</name>
<evidence type="ECO:0000313" key="3">
    <source>
        <dbReference type="Proteomes" id="UP001162060"/>
    </source>
</evidence>
<evidence type="ECO:0000313" key="2">
    <source>
        <dbReference type="EMBL" id="CAK7925765.1"/>
    </source>
</evidence>
<feature type="compositionally biased region" description="Basic and acidic residues" evidence="1">
    <location>
        <begin position="1"/>
        <end position="10"/>
    </location>
</feature>
<dbReference type="AlphaFoldDB" id="A0AAV1TTQ0"/>
<organism evidence="2 3">
    <name type="scientific">Peronospora matthiolae</name>
    <dbReference type="NCBI Taxonomy" id="2874970"/>
    <lineage>
        <taxon>Eukaryota</taxon>
        <taxon>Sar</taxon>
        <taxon>Stramenopiles</taxon>
        <taxon>Oomycota</taxon>
        <taxon>Peronosporomycetes</taxon>
        <taxon>Peronosporales</taxon>
        <taxon>Peronosporaceae</taxon>
        <taxon>Peronospora</taxon>
    </lineage>
</organism>
<protein>
    <submittedName>
        <fullName evidence="2">Uncharacterized protein</fullName>
    </submittedName>
</protein>
<comment type="caution">
    <text evidence="2">The sequence shown here is derived from an EMBL/GenBank/DDBJ whole genome shotgun (WGS) entry which is preliminary data.</text>
</comment>
<proteinExistence type="predicted"/>
<feature type="region of interest" description="Disordered" evidence="1">
    <location>
        <begin position="1"/>
        <end position="32"/>
    </location>
</feature>
<dbReference type="EMBL" id="CAKLBY020000090">
    <property type="protein sequence ID" value="CAK7925765.1"/>
    <property type="molecule type" value="Genomic_DNA"/>
</dbReference>
<reference evidence="2" key="1">
    <citation type="submission" date="2024-01" db="EMBL/GenBank/DDBJ databases">
        <authorList>
            <person name="Webb A."/>
        </authorList>
    </citation>
    <scope>NUCLEOTIDE SEQUENCE</scope>
    <source>
        <strain evidence="2">Pm1</strain>
    </source>
</reference>
<feature type="compositionally biased region" description="Polar residues" evidence="1">
    <location>
        <begin position="13"/>
        <end position="23"/>
    </location>
</feature>
<evidence type="ECO:0000256" key="1">
    <source>
        <dbReference type="SAM" id="MobiDB-lite"/>
    </source>
</evidence>
<sequence>MGLLIRETKDIQGVSQSSSTNQQEEYKAATML</sequence>
<dbReference type="Proteomes" id="UP001162060">
    <property type="component" value="Unassembled WGS sequence"/>
</dbReference>
<gene>
    <name evidence="2" type="ORF">PM001_LOCUS10915</name>
</gene>
<accession>A0AAV1TTQ0</accession>